<organism evidence="1 2">
    <name type="scientific">Catharanthus roseus</name>
    <name type="common">Madagascar periwinkle</name>
    <name type="synonym">Vinca rosea</name>
    <dbReference type="NCBI Taxonomy" id="4058"/>
    <lineage>
        <taxon>Eukaryota</taxon>
        <taxon>Viridiplantae</taxon>
        <taxon>Streptophyta</taxon>
        <taxon>Embryophyta</taxon>
        <taxon>Tracheophyta</taxon>
        <taxon>Spermatophyta</taxon>
        <taxon>Magnoliopsida</taxon>
        <taxon>eudicotyledons</taxon>
        <taxon>Gunneridae</taxon>
        <taxon>Pentapetalae</taxon>
        <taxon>asterids</taxon>
        <taxon>lamiids</taxon>
        <taxon>Gentianales</taxon>
        <taxon>Apocynaceae</taxon>
        <taxon>Rauvolfioideae</taxon>
        <taxon>Vinceae</taxon>
        <taxon>Catharanthinae</taxon>
        <taxon>Catharanthus</taxon>
    </lineage>
</organism>
<gene>
    <name evidence="1" type="ORF">M9H77_17622</name>
</gene>
<keyword evidence="2" id="KW-1185">Reference proteome</keyword>
<dbReference type="EMBL" id="CM044704">
    <property type="protein sequence ID" value="KAI5667769.1"/>
    <property type="molecule type" value="Genomic_DNA"/>
</dbReference>
<evidence type="ECO:0000313" key="1">
    <source>
        <dbReference type="EMBL" id="KAI5667769.1"/>
    </source>
</evidence>
<proteinExistence type="predicted"/>
<protein>
    <submittedName>
        <fullName evidence="1">Uncharacterized protein</fullName>
    </submittedName>
</protein>
<name>A0ACC0B549_CATRO</name>
<sequence>MNDKIGDDFLQSTDRDTQPIMNDQQIERGEEITEDIIMNGQIGDLSQSTDRSPQPTMEDITNDQEDKIFLSQLIEALNRLWTTMTNKGMRIFHNQLIEEYTVNPWNKKTPTTTILLQFMCAYRNVSSSTKRKLEANDTAGIRPSGYLEGYKQKFRGIEKLFNETADMALHNHSRMDRLENFVENLKLQFSQRDDRGSKNNLMDGTSLNDDESGEIQPPMMRTSLVSHTRERPKSTYFKSSFERRPSLHSNRGGRGGQSGCSLCNNGASNFELNLDYDENLST</sequence>
<reference evidence="2" key="1">
    <citation type="journal article" date="2023" name="Nat. Plants">
        <title>Single-cell RNA sequencing provides a high-resolution roadmap for understanding the multicellular compartmentation of specialized metabolism.</title>
        <authorList>
            <person name="Sun S."/>
            <person name="Shen X."/>
            <person name="Li Y."/>
            <person name="Li Y."/>
            <person name="Wang S."/>
            <person name="Li R."/>
            <person name="Zhang H."/>
            <person name="Shen G."/>
            <person name="Guo B."/>
            <person name="Wei J."/>
            <person name="Xu J."/>
            <person name="St-Pierre B."/>
            <person name="Chen S."/>
            <person name="Sun C."/>
        </authorList>
    </citation>
    <scope>NUCLEOTIDE SEQUENCE [LARGE SCALE GENOMIC DNA]</scope>
</reference>
<dbReference type="Proteomes" id="UP001060085">
    <property type="component" value="Linkage Group LG04"/>
</dbReference>
<evidence type="ECO:0000313" key="2">
    <source>
        <dbReference type="Proteomes" id="UP001060085"/>
    </source>
</evidence>
<comment type="caution">
    <text evidence="1">The sequence shown here is derived from an EMBL/GenBank/DDBJ whole genome shotgun (WGS) entry which is preliminary data.</text>
</comment>
<accession>A0ACC0B549</accession>